<keyword evidence="3" id="KW-1185">Reference proteome</keyword>
<feature type="region of interest" description="Disordered" evidence="1">
    <location>
        <begin position="34"/>
        <end position="53"/>
    </location>
</feature>
<dbReference type="Proteomes" id="UP000799750">
    <property type="component" value="Unassembled WGS sequence"/>
</dbReference>
<evidence type="ECO:0000256" key="1">
    <source>
        <dbReference type="SAM" id="MobiDB-lite"/>
    </source>
</evidence>
<proteinExistence type="predicted"/>
<dbReference type="AlphaFoldDB" id="A0A6A6RE67"/>
<gene>
    <name evidence="2" type="ORF">BU16DRAFT_554093</name>
</gene>
<name>A0A6A6RE67_9PEZI</name>
<dbReference type="OrthoDB" id="79171at2759"/>
<protein>
    <submittedName>
        <fullName evidence="2">Uncharacterized protein</fullName>
    </submittedName>
</protein>
<evidence type="ECO:0000313" key="3">
    <source>
        <dbReference type="Proteomes" id="UP000799750"/>
    </source>
</evidence>
<evidence type="ECO:0000313" key="2">
    <source>
        <dbReference type="EMBL" id="KAF2502030.1"/>
    </source>
</evidence>
<organism evidence="2 3">
    <name type="scientific">Lophium mytilinum</name>
    <dbReference type="NCBI Taxonomy" id="390894"/>
    <lineage>
        <taxon>Eukaryota</taxon>
        <taxon>Fungi</taxon>
        <taxon>Dikarya</taxon>
        <taxon>Ascomycota</taxon>
        <taxon>Pezizomycotina</taxon>
        <taxon>Dothideomycetes</taxon>
        <taxon>Pleosporomycetidae</taxon>
        <taxon>Mytilinidiales</taxon>
        <taxon>Mytilinidiaceae</taxon>
        <taxon>Lophium</taxon>
    </lineage>
</organism>
<accession>A0A6A6RE67</accession>
<sequence length="73" mass="8225">MVLARWIHGDHGFYKAKITMVMGSASASKLRVKFPTPTMNDADEGRKLGDPRPESEVTVKDLLVLASWLRLQR</sequence>
<dbReference type="EMBL" id="MU004181">
    <property type="protein sequence ID" value="KAF2502030.1"/>
    <property type="molecule type" value="Genomic_DNA"/>
</dbReference>
<reference evidence="2" key="1">
    <citation type="journal article" date="2020" name="Stud. Mycol.">
        <title>101 Dothideomycetes genomes: a test case for predicting lifestyles and emergence of pathogens.</title>
        <authorList>
            <person name="Haridas S."/>
            <person name="Albert R."/>
            <person name="Binder M."/>
            <person name="Bloem J."/>
            <person name="Labutti K."/>
            <person name="Salamov A."/>
            <person name="Andreopoulos B."/>
            <person name="Baker S."/>
            <person name="Barry K."/>
            <person name="Bills G."/>
            <person name="Bluhm B."/>
            <person name="Cannon C."/>
            <person name="Castanera R."/>
            <person name="Culley D."/>
            <person name="Daum C."/>
            <person name="Ezra D."/>
            <person name="Gonzalez J."/>
            <person name="Henrissat B."/>
            <person name="Kuo A."/>
            <person name="Liang C."/>
            <person name="Lipzen A."/>
            <person name="Lutzoni F."/>
            <person name="Magnuson J."/>
            <person name="Mondo S."/>
            <person name="Nolan M."/>
            <person name="Ohm R."/>
            <person name="Pangilinan J."/>
            <person name="Park H.-J."/>
            <person name="Ramirez L."/>
            <person name="Alfaro M."/>
            <person name="Sun H."/>
            <person name="Tritt A."/>
            <person name="Yoshinaga Y."/>
            <person name="Zwiers L.-H."/>
            <person name="Turgeon B."/>
            <person name="Goodwin S."/>
            <person name="Spatafora J."/>
            <person name="Crous P."/>
            <person name="Grigoriev I."/>
        </authorList>
    </citation>
    <scope>NUCLEOTIDE SEQUENCE</scope>
    <source>
        <strain evidence="2">CBS 269.34</strain>
    </source>
</reference>
<feature type="compositionally biased region" description="Basic and acidic residues" evidence="1">
    <location>
        <begin position="43"/>
        <end position="53"/>
    </location>
</feature>